<dbReference type="InterPro" id="IPR013022">
    <property type="entry name" value="Xyl_isomerase-like_TIM-brl"/>
</dbReference>
<dbReference type="PANTHER" id="PTHR12110">
    <property type="entry name" value="HYDROXYPYRUVATE ISOMERASE"/>
    <property type="match status" value="1"/>
</dbReference>
<name>A0A5C6DDJ7_9BACT</name>
<evidence type="ECO:0000313" key="4">
    <source>
        <dbReference type="Proteomes" id="UP000319143"/>
    </source>
</evidence>
<protein>
    <submittedName>
        <fullName evidence="3">Inosose isomerase</fullName>
        <ecNumber evidence="3">5.3.99.-</ecNumber>
    </submittedName>
</protein>
<dbReference type="RefSeq" id="WP_146529144.1">
    <property type="nucleotide sequence ID" value="NZ_SJPV01000009.1"/>
</dbReference>
<accession>A0A5C6DDJ7</accession>
<evidence type="ECO:0000313" key="3">
    <source>
        <dbReference type="EMBL" id="TWU33771.1"/>
    </source>
</evidence>
<sequence length="320" mass="34399" precursor="true">MTTRRQFLSLAAASAAITTSAVPAAFPVTEVAAAEPESTRAPIRFALNTATIRGQDLSITDQIDIASKAGYDGIEPWIRDLEKYVAAGGSLPDLRKRIEDAGLTVPSGIGFAHWIVEDQAARAAALEVARRDMELLKAIGGTHIAAPPIGAHQKDAASPPLAVIGDRFRALLQVGDETGVVPQLELWGFSPTISKLAELVYVATATEHPSACVLPDFYHIYKGGNDFAALGMIEASRMHCFHINDYPDMPCETIGDKDRVFPGDGVCPLVPTIKLLVRNGFMGTFSLELFNPEYWKRDALDVAKEGLEKSRNVVAQATSG</sequence>
<dbReference type="Gene3D" id="3.20.20.150">
    <property type="entry name" value="Divalent-metal-dependent TIM barrel enzymes"/>
    <property type="match status" value="1"/>
</dbReference>
<dbReference type="EC" id="5.3.99.-" evidence="3"/>
<dbReference type="InterPro" id="IPR050312">
    <property type="entry name" value="IolE/XylAMocC-like"/>
</dbReference>
<dbReference type="Proteomes" id="UP000319143">
    <property type="component" value="Unassembled WGS sequence"/>
</dbReference>
<gene>
    <name evidence="3" type="primary">iolI_2</name>
    <name evidence="3" type="ORF">Poly41_47680</name>
</gene>
<feature type="chain" id="PRO_5022777457" evidence="1">
    <location>
        <begin position="25"/>
        <end position="320"/>
    </location>
</feature>
<dbReference type="OrthoDB" id="9814946at2"/>
<organism evidence="3 4">
    <name type="scientific">Novipirellula artificiosorum</name>
    <dbReference type="NCBI Taxonomy" id="2528016"/>
    <lineage>
        <taxon>Bacteria</taxon>
        <taxon>Pseudomonadati</taxon>
        <taxon>Planctomycetota</taxon>
        <taxon>Planctomycetia</taxon>
        <taxon>Pirellulales</taxon>
        <taxon>Pirellulaceae</taxon>
        <taxon>Novipirellula</taxon>
    </lineage>
</organism>
<dbReference type="AlphaFoldDB" id="A0A5C6DDJ7"/>
<dbReference type="PANTHER" id="PTHR12110:SF48">
    <property type="entry name" value="BLL3656 PROTEIN"/>
    <property type="match status" value="1"/>
</dbReference>
<dbReference type="EMBL" id="SJPV01000009">
    <property type="protein sequence ID" value="TWU33771.1"/>
    <property type="molecule type" value="Genomic_DNA"/>
</dbReference>
<dbReference type="InterPro" id="IPR006311">
    <property type="entry name" value="TAT_signal"/>
</dbReference>
<reference evidence="3 4" key="1">
    <citation type="submission" date="2019-02" db="EMBL/GenBank/DDBJ databases">
        <title>Deep-cultivation of Planctomycetes and their phenomic and genomic characterization uncovers novel biology.</title>
        <authorList>
            <person name="Wiegand S."/>
            <person name="Jogler M."/>
            <person name="Boedeker C."/>
            <person name="Pinto D."/>
            <person name="Vollmers J."/>
            <person name="Rivas-Marin E."/>
            <person name="Kohn T."/>
            <person name="Peeters S.H."/>
            <person name="Heuer A."/>
            <person name="Rast P."/>
            <person name="Oberbeckmann S."/>
            <person name="Bunk B."/>
            <person name="Jeske O."/>
            <person name="Meyerdierks A."/>
            <person name="Storesund J.E."/>
            <person name="Kallscheuer N."/>
            <person name="Luecker S."/>
            <person name="Lage O.M."/>
            <person name="Pohl T."/>
            <person name="Merkel B.J."/>
            <person name="Hornburger P."/>
            <person name="Mueller R.-W."/>
            <person name="Bruemmer F."/>
            <person name="Labrenz M."/>
            <person name="Spormann A.M."/>
            <person name="Op Den Camp H."/>
            <person name="Overmann J."/>
            <person name="Amann R."/>
            <person name="Jetten M.S.M."/>
            <person name="Mascher T."/>
            <person name="Medema M.H."/>
            <person name="Devos D.P."/>
            <person name="Kaster A.-K."/>
            <person name="Ovreas L."/>
            <person name="Rohde M."/>
            <person name="Galperin M.Y."/>
            <person name="Jogler C."/>
        </authorList>
    </citation>
    <scope>NUCLEOTIDE SEQUENCE [LARGE SCALE GENOMIC DNA]</scope>
    <source>
        <strain evidence="3 4">Poly41</strain>
    </source>
</reference>
<comment type="caution">
    <text evidence="3">The sequence shown here is derived from an EMBL/GenBank/DDBJ whole genome shotgun (WGS) entry which is preliminary data.</text>
</comment>
<dbReference type="Pfam" id="PF01261">
    <property type="entry name" value="AP_endonuc_2"/>
    <property type="match status" value="1"/>
</dbReference>
<keyword evidence="4" id="KW-1185">Reference proteome</keyword>
<dbReference type="SUPFAM" id="SSF51658">
    <property type="entry name" value="Xylose isomerase-like"/>
    <property type="match status" value="1"/>
</dbReference>
<dbReference type="PROSITE" id="PS51318">
    <property type="entry name" value="TAT"/>
    <property type="match status" value="1"/>
</dbReference>
<proteinExistence type="predicted"/>
<evidence type="ECO:0000256" key="1">
    <source>
        <dbReference type="SAM" id="SignalP"/>
    </source>
</evidence>
<feature type="signal peptide" evidence="1">
    <location>
        <begin position="1"/>
        <end position="24"/>
    </location>
</feature>
<keyword evidence="3" id="KW-0413">Isomerase</keyword>
<feature type="domain" description="Xylose isomerase-like TIM barrel" evidence="2">
    <location>
        <begin position="63"/>
        <end position="308"/>
    </location>
</feature>
<evidence type="ECO:0000259" key="2">
    <source>
        <dbReference type="Pfam" id="PF01261"/>
    </source>
</evidence>
<dbReference type="InterPro" id="IPR036237">
    <property type="entry name" value="Xyl_isomerase-like_sf"/>
</dbReference>
<dbReference type="GO" id="GO:0016853">
    <property type="term" value="F:isomerase activity"/>
    <property type="evidence" value="ECO:0007669"/>
    <property type="project" value="UniProtKB-KW"/>
</dbReference>
<keyword evidence="1" id="KW-0732">Signal</keyword>